<feature type="transmembrane region" description="Helical" evidence="1">
    <location>
        <begin position="20"/>
        <end position="37"/>
    </location>
</feature>
<name>A0A1Q3FZ56_CULTA</name>
<dbReference type="EMBL" id="GFDL01002207">
    <property type="protein sequence ID" value="JAV32838.1"/>
    <property type="molecule type" value="Transcribed_RNA"/>
</dbReference>
<organism evidence="2">
    <name type="scientific">Culex tarsalis</name>
    <name type="common">Encephalitis mosquito</name>
    <dbReference type="NCBI Taxonomy" id="7177"/>
    <lineage>
        <taxon>Eukaryota</taxon>
        <taxon>Metazoa</taxon>
        <taxon>Ecdysozoa</taxon>
        <taxon>Arthropoda</taxon>
        <taxon>Hexapoda</taxon>
        <taxon>Insecta</taxon>
        <taxon>Pterygota</taxon>
        <taxon>Neoptera</taxon>
        <taxon>Endopterygota</taxon>
        <taxon>Diptera</taxon>
        <taxon>Nematocera</taxon>
        <taxon>Culicoidea</taxon>
        <taxon>Culicidae</taxon>
        <taxon>Culicinae</taxon>
        <taxon>Culicini</taxon>
        <taxon>Culex</taxon>
        <taxon>Culex</taxon>
    </lineage>
</organism>
<sequence length="380" mass="43659">MVRALCTCFRSILQLIRNNLKPLILLVSLGTFLWLVIDTTNRQEFTRHGNPQQSNDLVQLRQLDPKHRWSESSVQIFASLLELDTNVTAFAERSSHREPCPLTSELVFSAFVDDLLEENLWQYYTLIALRQNGAFQEPETGGLQIVPFLPRSTKRKLERLFDEVPMEVIGDLSFDCYDIGSTIVVNSITQITRPHSRDQLHILDNGARRYLDLTATDWGMENRMLTLAKAASAQKRLSKLQDLSPTTKSDAEFVGIYIRRDDLLPFDYYYRAIALQRNLHGGRLIFVVVCEEPQGKICQKLQAPTEQVYVQPSKLDDPGHDFALMSLCNHTIVSNQMGIFHALNQAGGEVVVYEFEEPDVRGRYLPWLMANEMDTWYMLR</sequence>
<dbReference type="AlphaFoldDB" id="A0A1Q3FZ56"/>
<reference evidence="2" key="1">
    <citation type="submission" date="2017-01" db="EMBL/GenBank/DDBJ databases">
        <title>A deep insight into the sialotranscriptome of adult male and female Cluex tarsalis mosquitoes.</title>
        <authorList>
            <person name="Ribeiro J.M."/>
            <person name="Moreira F."/>
            <person name="Bernard K.A."/>
            <person name="Calvo E."/>
        </authorList>
    </citation>
    <scope>NUCLEOTIDE SEQUENCE</scope>
    <source>
        <strain evidence="2">Kern County</strain>
        <tissue evidence="2">Salivary glands</tissue>
    </source>
</reference>
<evidence type="ECO:0000313" key="2">
    <source>
        <dbReference type="EMBL" id="JAV32838.1"/>
    </source>
</evidence>
<keyword evidence="1" id="KW-1133">Transmembrane helix</keyword>
<proteinExistence type="predicted"/>
<keyword evidence="1" id="KW-0472">Membrane</keyword>
<evidence type="ECO:0000256" key="1">
    <source>
        <dbReference type="SAM" id="Phobius"/>
    </source>
</evidence>
<accession>A0A1Q3FZ56</accession>
<protein>
    <submittedName>
        <fullName evidence="2">Uncharacterized protein</fullName>
    </submittedName>
</protein>
<keyword evidence="1" id="KW-0812">Transmembrane</keyword>